<feature type="region of interest" description="Disordered" evidence="6">
    <location>
        <begin position="768"/>
        <end position="790"/>
    </location>
</feature>
<dbReference type="GO" id="GO:0004674">
    <property type="term" value="F:protein serine/threonine kinase activity"/>
    <property type="evidence" value="ECO:0007669"/>
    <property type="project" value="UniProtKB-EC"/>
</dbReference>
<dbReference type="InterPro" id="IPR000719">
    <property type="entry name" value="Prot_kinase_dom"/>
</dbReference>
<dbReference type="EMBL" id="SJPN01000003">
    <property type="protein sequence ID" value="TWU04987.1"/>
    <property type="molecule type" value="Genomic_DNA"/>
</dbReference>
<accession>A0A5C6AZP0</accession>
<name>A0A5C6AZP0_9BACT</name>
<dbReference type="PROSITE" id="PS00108">
    <property type="entry name" value="PROTEIN_KINASE_ST"/>
    <property type="match status" value="1"/>
</dbReference>
<dbReference type="SUPFAM" id="SSF56112">
    <property type="entry name" value="Protein kinase-like (PK-like)"/>
    <property type="match status" value="1"/>
</dbReference>
<feature type="binding site" evidence="5">
    <location>
        <position position="134"/>
    </location>
    <ligand>
        <name>ATP</name>
        <dbReference type="ChEBI" id="CHEBI:30616"/>
    </ligand>
</feature>
<dbReference type="Gene3D" id="3.30.200.20">
    <property type="entry name" value="Phosphorylase Kinase, domain 1"/>
    <property type="match status" value="1"/>
</dbReference>
<dbReference type="PANTHER" id="PTHR43289:SF6">
    <property type="entry name" value="SERINE_THREONINE-PROTEIN KINASE NEKL-3"/>
    <property type="match status" value="1"/>
</dbReference>
<evidence type="ECO:0000256" key="4">
    <source>
        <dbReference type="ARBA" id="ARBA00022840"/>
    </source>
</evidence>
<feature type="compositionally biased region" description="Basic and acidic residues" evidence="6">
    <location>
        <begin position="768"/>
        <end position="780"/>
    </location>
</feature>
<evidence type="ECO:0000256" key="2">
    <source>
        <dbReference type="ARBA" id="ARBA00022741"/>
    </source>
</evidence>
<dbReference type="SUPFAM" id="SSF51126">
    <property type="entry name" value="Pectin lyase-like"/>
    <property type="match status" value="3"/>
</dbReference>
<keyword evidence="4 5" id="KW-0067">ATP-binding</keyword>
<dbReference type="EC" id="2.7.11.1" evidence="8"/>
<dbReference type="PROSITE" id="PS50011">
    <property type="entry name" value="PROTEIN_KINASE_DOM"/>
    <property type="match status" value="1"/>
</dbReference>
<sequence length="1394" mass="152373">MPCPDSRKLKAFALGKLAAEPLQLIAEHVETCVDCLQEVTHCHGDGDTLLSVLGMRNVDNEFECEPALAKVSQRIEAIDPSHFRNADSSQQAEIQPQSLPVFGRYRAQQLIGRGGMGAVYSALHTELNKQVAIKVLPSDRLHDRASIERFRREMRAIGCLDHPNLVRAMDAGEVDGTHYLAMELVYGLDVSDVGRRFGALRVADACEIIRQAAVALDYASQHHLVHRDIKPSNLMLAVQPTQRVPEEIESGTRWISPQTATWLVSQPAIVKVMDMGLALLGDSPTKELTNTGQMMGTIDYMAPEQISDTHTVDIRADIYALGASLFRLLTGKTPYHHTEQYGTLSKLSAMANDDIQRIETLRADVPPAVADLIHRMLEKDLKARIQTPFELAQRIEPFCEGSDLSRLLAKVWTIGEKTSSALEPTIGADHSLSDTDADAEPQVNAKGDGRQNRQLTWLLAVSAAVMLAGIWFYVKFKHGGSELEIGVGNTEGVASQDSDPAPANLAAYGVIKVSPDGRDGTLTLVEALERAKPGQTLDLVSGYYLGSTDKDEIGSTVFRVSTPRLTIRGNQSYLHGAIEQDADQLTLDGVSFWRLKHDDNKSFDLDVLNCRAKTISTGRSSSQSRIRSRVNIHNSVCCLSGGYGSTVTATQCLLLCYNDEKMPGYRDMQVLGESKHTIKDSILWAEDYLFSTVDIKNPPVIDFDNSLLFSETDNFAIREVPSYEIASRPILGDLQESPGVSLSNCLVGIDPKLHQNVKTDLMERDLSLDVDSPARGKASDGGDLGPRTSEDGWPLRIDLNALLNPKSDAGVIRVSPLGGDGTLTLEDAIKIAKPGQTLELVSGYYLGGTEKAKDGNDLLRITTPGLTIRGNQSYYHGSILQDADKLSLDSLCFWHLIHDDKKAFDLNMLNCRAKTISTGKASANSGIRSRVNIHNSVGCLRGGFGSTVTATRCLLLSYNDANAQPYWHMEVLGESKHTMKDSILWAEEHLFSTLDIKNPPVIGFENCLLFSETDNFAIREIPSYEIASRRALAELSKTPGISLSNCLVGVDPKLEQNVKLELMRRDVFLDVDSPARGKASDGGDLGPRTSEDGWPLRIDHNALQKPNSDAGVIRVSPLGGDDTLTLEDAIQIAKPGQTLELETGDYPVDGGRLDVNVADLTIHGHRSRVAAFLIVDADGILIDSLDVWGCVQMSDGAKSELINCRLHNRVAAESKANRFTLQNCVGRLGGSYLAQFTINHCTLLETPAPDSATHGYNVFDQDSLYQVKDSIFIGSRFVFGTNMRHPPRAVNLQRCLVWSATNEHAVFDDDEKGVAYTATTPEGRSLDHLNGLNIVMSDCITGEEPMFGVRFSGLKNSDLRLQAGSPGENAASDRKDLGAIPDADGWPLKGLEYR</sequence>
<feature type="domain" description="Protein kinase" evidence="7">
    <location>
        <begin position="105"/>
        <end position="399"/>
    </location>
</feature>
<dbReference type="CDD" id="cd14014">
    <property type="entry name" value="STKc_PknB_like"/>
    <property type="match status" value="1"/>
</dbReference>
<dbReference type="PROSITE" id="PS00107">
    <property type="entry name" value="PROTEIN_KINASE_ATP"/>
    <property type="match status" value="1"/>
</dbReference>
<comment type="caution">
    <text evidence="8">The sequence shown here is derived from an EMBL/GenBank/DDBJ whole genome shotgun (WGS) entry which is preliminary data.</text>
</comment>
<dbReference type="InterPro" id="IPR011050">
    <property type="entry name" value="Pectin_lyase_fold/virulence"/>
</dbReference>
<dbReference type="InterPro" id="IPR008271">
    <property type="entry name" value="Ser/Thr_kinase_AS"/>
</dbReference>
<keyword evidence="2 5" id="KW-0547">Nucleotide-binding</keyword>
<evidence type="ECO:0000256" key="6">
    <source>
        <dbReference type="SAM" id="MobiDB-lite"/>
    </source>
</evidence>
<dbReference type="PANTHER" id="PTHR43289">
    <property type="entry name" value="MITOGEN-ACTIVATED PROTEIN KINASE KINASE KINASE 20-RELATED"/>
    <property type="match status" value="1"/>
</dbReference>
<organism evidence="8 9">
    <name type="scientific">Stieleria varia</name>
    <dbReference type="NCBI Taxonomy" id="2528005"/>
    <lineage>
        <taxon>Bacteria</taxon>
        <taxon>Pseudomonadati</taxon>
        <taxon>Planctomycetota</taxon>
        <taxon>Planctomycetia</taxon>
        <taxon>Pirellulales</taxon>
        <taxon>Pirellulaceae</taxon>
        <taxon>Stieleria</taxon>
    </lineage>
</organism>
<dbReference type="RefSeq" id="WP_197454620.1">
    <property type="nucleotide sequence ID" value="NZ_CP151726.1"/>
</dbReference>
<dbReference type="Pfam" id="PF00069">
    <property type="entry name" value="Pkinase"/>
    <property type="match status" value="1"/>
</dbReference>
<dbReference type="Proteomes" id="UP000320176">
    <property type="component" value="Unassembled WGS sequence"/>
</dbReference>
<proteinExistence type="predicted"/>
<evidence type="ECO:0000313" key="9">
    <source>
        <dbReference type="Proteomes" id="UP000320176"/>
    </source>
</evidence>
<dbReference type="GO" id="GO:0005524">
    <property type="term" value="F:ATP binding"/>
    <property type="evidence" value="ECO:0007669"/>
    <property type="project" value="UniProtKB-UniRule"/>
</dbReference>
<dbReference type="Gene3D" id="1.10.510.10">
    <property type="entry name" value="Transferase(Phosphotransferase) domain 1"/>
    <property type="match status" value="1"/>
</dbReference>
<dbReference type="SMART" id="SM00220">
    <property type="entry name" value="S_TKc"/>
    <property type="match status" value="1"/>
</dbReference>
<gene>
    <name evidence="8" type="primary">pknH_1</name>
    <name evidence="8" type="ORF">Pla52n_30320</name>
</gene>
<feature type="region of interest" description="Disordered" evidence="6">
    <location>
        <begin position="424"/>
        <end position="448"/>
    </location>
</feature>
<dbReference type="InterPro" id="IPR017441">
    <property type="entry name" value="Protein_kinase_ATP_BS"/>
</dbReference>
<evidence type="ECO:0000256" key="5">
    <source>
        <dbReference type="PROSITE-ProRule" id="PRU10141"/>
    </source>
</evidence>
<dbReference type="InterPro" id="IPR011009">
    <property type="entry name" value="Kinase-like_dom_sf"/>
</dbReference>
<feature type="region of interest" description="Disordered" evidence="6">
    <location>
        <begin position="1362"/>
        <end position="1394"/>
    </location>
</feature>
<evidence type="ECO:0000259" key="7">
    <source>
        <dbReference type="PROSITE" id="PS50011"/>
    </source>
</evidence>
<evidence type="ECO:0000256" key="1">
    <source>
        <dbReference type="ARBA" id="ARBA00022679"/>
    </source>
</evidence>
<protein>
    <submittedName>
        <fullName evidence="8">Serine/threonine-protein kinase PknH</fullName>
        <ecNumber evidence="8">2.7.11.1</ecNumber>
    </submittedName>
</protein>
<keyword evidence="1 8" id="KW-0808">Transferase</keyword>
<keyword evidence="3 8" id="KW-0418">Kinase</keyword>
<evidence type="ECO:0000313" key="8">
    <source>
        <dbReference type="EMBL" id="TWU04987.1"/>
    </source>
</evidence>
<reference evidence="8 9" key="1">
    <citation type="submission" date="2019-02" db="EMBL/GenBank/DDBJ databases">
        <title>Deep-cultivation of Planctomycetes and their phenomic and genomic characterization uncovers novel biology.</title>
        <authorList>
            <person name="Wiegand S."/>
            <person name="Jogler M."/>
            <person name="Boedeker C."/>
            <person name="Pinto D."/>
            <person name="Vollmers J."/>
            <person name="Rivas-Marin E."/>
            <person name="Kohn T."/>
            <person name="Peeters S.H."/>
            <person name="Heuer A."/>
            <person name="Rast P."/>
            <person name="Oberbeckmann S."/>
            <person name="Bunk B."/>
            <person name="Jeske O."/>
            <person name="Meyerdierks A."/>
            <person name="Storesund J.E."/>
            <person name="Kallscheuer N."/>
            <person name="Luecker S."/>
            <person name="Lage O.M."/>
            <person name="Pohl T."/>
            <person name="Merkel B.J."/>
            <person name="Hornburger P."/>
            <person name="Mueller R.-W."/>
            <person name="Bruemmer F."/>
            <person name="Labrenz M."/>
            <person name="Spormann A.M."/>
            <person name="Op Den Camp H."/>
            <person name="Overmann J."/>
            <person name="Amann R."/>
            <person name="Jetten M.S.M."/>
            <person name="Mascher T."/>
            <person name="Medema M.H."/>
            <person name="Devos D.P."/>
            <person name="Kaster A.-K."/>
            <person name="Ovreas L."/>
            <person name="Rohde M."/>
            <person name="Galperin M.Y."/>
            <person name="Jogler C."/>
        </authorList>
    </citation>
    <scope>NUCLEOTIDE SEQUENCE [LARGE SCALE GENOMIC DNA]</scope>
    <source>
        <strain evidence="8 9">Pla52n</strain>
    </source>
</reference>
<evidence type="ECO:0000256" key="3">
    <source>
        <dbReference type="ARBA" id="ARBA00022777"/>
    </source>
</evidence>
<keyword evidence="9" id="KW-1185">Reference proteome</keyword>